<comment type="cofactor">
    <cofactor evidence="1 9">
        <name>Mg(2+)</name>
        <dbReference type="ChEBI" id="CHEBI:18420"/>
    </cofactor>
</comment>
<evidence type="ECO:0000256" key="9">
    <source>
        <dbReference type="HAMAP-Rule" id="MF_01471"/>
    </source>
</evidence>
<evidence type="ECO:0000256" key="6">
    <source>
        <dbReference type="ARBA" id="ARBA00022801"/>
    </source>
</evidence>
<proteinExistence type="inferred from homology"/>
<dbReference type="NCBIfam" id="TIGR01573">
    <property type="entry name" value="cas2"/>
    <property type="match status" value="1"/>
</dbReference>
<dbReference type="RefSeq" id="WP_013291506.1">
    <property type="nucleotide sequence ID" value="NZ_CP034791.1"/>
</dbReference>
<evidence type="ECO:0000256" key="5">
    <source>
        <dbReference type="ARBA" id="ARBA00022759"/>
    </source>
</evidence>
<dbReference type="GO" id="GO:0046872">
    <property type="term" value="F:metal ion binding"/>
    <property type="evidence" value="ECO:0007669"/>
    <property type="project" value="UniProtKB-UniRule"/>
</dbReference>
<dbReference type="Gene3D" id="3.30.70.240">
    <property type="match status" value="1"/>
</dbReference>
<keyword evidence="3 9" id="KW-0540">Nuclease</keyword>
<dbReference type="GO" id="GO:0004521">
    <property type="term" value="F:RNA endonuclease activity"/>
    <property type="evidence" value="ECO:0007669"/>
    <property type="project" value="InterPro"/>
</dbReference>
<dbReference type="Pfam" id="PF09827">
    <property type="entry name" value="CRISPR_Cas2"/>
    <property type="match status" value="1"/>
</dbReference>
<dbReference type="InterPro" id="IPR021127">
    <property type="entry name" value="CRISPR_associated_Cas2"/>
</dbReference>
<name>A0A3T0D379_9FIRM</name>
<dbReference type="EC" id="3.1.-.-" evidence="9"/>
<dbReference type="GO" id="GO:0051607">
    <property type="term" value="P:defense response to virus"/>
    <property type="evidence" value="ECO:0007669"/>
    <property type="project" value="UniProtKB-UniRule"/>
</dbReference>
<dbReference type="SUPFAM" id="SSF143430">
    <property type="entry name" value="TTP0101/SSO1404-like"/>
    <property type="match status" value="1"/>
</dbReference>
<gene>
    <name evidence="9 10" type="primary">cas2</name>
    <name evidence="10" type="ORF">ELD05_00410</name>
</gene>
<comment type="subunit">
    <text evidence="9">Homodimer, forms a heterotetramer with a Cas1 homodimer.</text>
</comment>
<protein>
    <recommendedName>
        <fullName evidence="9">CRISPR-associated endoribonuclease Cas2</fullName>
        <ecNumber evidence="9">3.1.-.-</ecNumber>
    </recommendedName>
</protein>
<keyword evidence="7 9" id="KW-0460">Magnesium</keyword>
<keyword evidence="4 9" id="KW-0479">Metal-binding</keyword>
<dbReference type="HAMAP" id="MF_01471">
    <property type="entry name" value="Cas2"/>
    <property type="match status" value="1"/>
</dbReference>
<evidence type="ECO:0000256" key="1">
    <source>
        <dbReference type="ARBA" id="ARBA00001946"/>
    </source>
</evidence>
<sequence>MYTILVYDVNEKRVAKALKVCRKYLNWVQNSVFEGEISEAKLKKLKFELSQKLNLEEDSVIIYNFQSRLYSQREILGVEKNNLDRFI</sequence>
<dbReference type="KEGG" id="ccha:ELD05_00410"/>
<evidence type="ECO:0000256" key="7">
    <source>
        <dbReference type="ARBA" id="ARBA00022842"/>
    </source>
</evidence>
<evidence type="ECO:0000313" key="10">
    <source>
        <dbReference type="EMBL" id="AZT89266.1"/>
    </source>
</evidence>
<evidence type="ECO:0000256" key="4">
    <source>
        <dbReference type="ARBA" id="ARBA00022723"/>
    </source>
</evidence>
<evidence type="ECO:0000256" key="3">
    <source>
        <dbReference type="ARBA" id="ARBA00022722"/>
    </source>
</evidence>
<comment type="similarity">
    <text evidence="2 9">Belongs to the CRISPR-associated endoribonuclease Cas2 protein family.</text>
</comment>
<dbReference type="InterPro" id="IPR019199">
    <property type="entry name" value="Virulence_VapD/CRISPR_Cas2"/>
</dbReference>
<feature type="binding site" evidence="9">
    <location>
        <position position="8"/>
    </location>
    <ligand>
        <name>Mg(2+)</name>
        <dbReference type="ChEBI" id="CHEBI:18420"/>
        <note>catalytic</note>
    </ligand>
</feature>
<evidence type="ECO:0000256" key="8">
    <source>
        <dbReference type="ARBA" id="ARBA00023118"/>
    </source>
</evidence>
<dbReference type="AlphaFoldDB" id="A0A3T0D379"/>
<dbReference type="EMBL" id="CP034791">
    <property type="protein sequence ID" value="AZT89266.1"/>
    <property type="molecule type" value="Genomic_DNA"/>
</dbReference>
<comment type="function">
    <text evidence="9">CRISPR (clustered regularly interspaced short palindromic repeat), is an adaptive immune system that provides protection against mobile genetic elements (viruses, transposable elements and conjugative plasmids). CRISPR clusters contain sequences complementary to antecedent mobile elements and target invading nucleic acids. CRISPR clusters are transcribed and processed into CRISPR RNA (crRNA). Functions as a ssRNA-specific endoribonuclease. Involved in the integration of spacer DNA into the CRISPR cassette.</text>
</comment>
<dbReference type="GO" id="GO:0016787">
    <property type="term" value="F:hydrolase activity"/>
    <property type="evidence" value="ECO:0007669"/>
    <property type="project" value="UniProtKB-KW"/>
</dbReference>
<keyword evidence="6 9" id="KW-0378">Hydrolase</keyword>
<reference evidence="10 11" key="1">
    <citation type="submission" date="2018-12" db="EMBL/GenBank/DDBJ databases">
        <title>Genome sequence from the cellulolytic species, Caldicellulosiruptor changbaiensis.</title>
        <authorList>
            <person name="Blumer-Schuette S.E."/>
            <person name="Mendoza C."/>
        </authorList>
    </citation>
    <scope>NUCLEOTIDE SEQUENCE [LARGE SCALE GENOMIC DNA]</scope>
    <source>
        <strain evidence="10 11">CBS-Z</strain>
    </source>
</reference>
<dbReference type="Proteomes" id="UP000282930">
    <property type="component" value="Chromosome"/>
</dbReference>
<evidence type="ECO:0000313" key="11">
    <source>
        <dbReference type="Proteomes" id="UP000282930"/>
    </source>
</evidence>
<dbReference type="CDD" id="cd09725">
    <property type="entry name" value="Cas2_I_II_III"/>
    <property type="match status" value="1"/>
</dbReference>
<keyword evidence="8 9" id="KW-0051">Antiviral defense</keyword>
<accession>A0A3T0D379</accession>
<organism evidence="10 11">
    <name type="scientific">Caldicellulosiruptor changbaiensis</name>
    <dbReference type="NCBI Taxonomy" id="1222016"/>
    <lineage>
        <taxon>Bacteria</taxon>
        <taxon>Bacillati</taxon>
        <taxon>Bacillota</taxon>
        <taxon>Bacillota incertae sedis</taxon>
        <taxon>Caldicellulosiruptorales</taxon>
        <taxon>Caldicellulosiruptoraceae</taxon>
        <taxon>Caldicellulosiruptor</taxon>
    </lineage>
</organism>
<keyword evidence="5 9" id="KW-0255">Endonuclease</keyword>
<dbReference type="PANTHER" id="PTHR34405">
    <property type="entry name" value="CRISPR-ASSOCIATED ENDORIBONUCLEASE CAS2"/>
    <property type="match status" value="1"/>
</dbReference>
<evidence type="ECO:0000256" key="2">
    <source>
        <dbReference type="ARBA" id="ARBA00009959"/>
    </source>
</evidence>
<keyword evidence="11" id="KW-1185">Reference proteome</keyword>
<dbReference type="GO" id="GO:0043571">
    <property type="term" value="P:maintenance of CRISPR repeat elements"/>
    <property type="evidence" value="ECO:0007669"/>
    <property type="project" value="UniProtKB-UniRule"/>
</dbReference>
<dbReference type="PANTHER" id="PTHR34405:SF1">
    <property type="entry name" value="CRISPR-ASSOCIATED ENDORIBONUCLEASE CAS2"/>
    <property type="match status" value="1"/>
</dbReference>